<name>A0AAW4XPC1_RHORH</name>
<evidence type="ECO:0000313" key="2">
    <source>
        <dbReference type="Proteomes" id="UP001198630"/>
    </source>
</evidence>
<protein>
    <recommendedName>
        <fullName evidence="3">Transposase</fullName>
    </recommendedName>
</protein>
<gene>
    <name evidence="1" type="ORF">LQ384_27555</name>
</gene>
<proteinExistence type="predicted"/>
<dbReference type="Proteomes" id="UP001198630">
    <property type="component" value="Unassembled WGS sequence"/>
</dbReference>
<sequence>MTTPSTTVTVIGGVDNQGRLLGRKELPANNIGYQSLSAWLHTRGTEQTIGVESVGVLWCRTHSLSHLSNEAMIEVNQPNRAA</sequence>
<organism evidence="1 2">
    <name type="scientific">Rhodococcus rhodochrous</name>
    <dbReference type="NCBI Taxonomy" id="1829"/>
    <lineage>
        <taxon>Bacteria</taxon>
        <taxon>Bacillati</taxon>
        <taxon>Actinomycetota</taxon>
        <taxon>Actinomycetes</taxon>
        <taxon>Mycobacteriales</taxon>
        <taxon>Nocardiaceae</taxon>
        <taxon>Rhodococcus</taxon>
    </lineage>
</organism>
<evidence type="ECO:0000313" key="1">
    <source>
        <dbReference type="EMBL" id="MCD2114858.1"/>
    </source>
</evidence>
<dbReference type="AlphaFoldDB" id="A0AAW4XPC1"/>
<evidence type="ECO:0008006" key="3">
    <source>
        <dbReference type="Google" id="ProtNLM"/>
    </source>
</evidence>
<comment type="caution">
    <text evidence="1">The sequence shown here is derived from an EMBL/GenBank/DDBJ whole genome shotgun (WGS) entry which is preliminary data.</text>
</comment>
<dbReference type="RefSeq" id="WP_230792804.1">
    <property type="nucleotide sequence ID" value="NZ_JAJNCO010000032.1"/>
</dbReference>
<dbReference type="EMBL" id="JAJNCO010000032">
    <property type="protein sequence ID" value="MCD2114858.1"/>
    <property type="molecule type" value="Genomic_DNA"/>
</dbReference>
<reference evidence="1" key="1">
    <citation type="submission" date="2021-11" db="EMBL/GenBank/DDBJ databases">
        <title>Development of a sustainable strategy for remediation of hydrocarbon-contaminated territories based on the waste exchange concept.</title>
        <authorList>
            <person name="Elkin A."/>
        </authorList>
    </citation>
    <scope>NUCLEOTIDE SEQUENCE</scope>
    <source>
        <strain evidence="1">IEGM 757</strain>
    </source>
</reference>
<accession>A0AAW4XPC1</accession>